<gene>
    <name evidence="4" type="ORF">UFOPK3461_00481</name>
</gene>
<protein>
    <submittedName>
        <fullName evidence="4">Unannotated protein</fullName>
    </submittedName>
</protein>
<dbReference type="InterPro" id="IPR001940">
    <property type="entry name" value="Peptidase_S1C"/>
</dbReference>
<dbReference type="SUPFAM" id="SSF50156">
    <property type="entry name" value="PDZ domain-like"/>
    <property type="match status" value="1"/>
</dbReference>
<dbReference type="GO" id="GO:0004252">
    <property type="term" value="F:serine-type endopeptidase activity"/>
    <property type="evidence" value="ECO:0007669"/>
    <property type="project" value="InterPro"/>
</dbReference>
<dbReference type="InterPro" id="IPR009003">
    <property type="entry name" value="Peptidase_S1_PA"/>
</dbReference>
<dbReference type="EMBL" id="CAFBLW010000027">
    <property type="protein sequence ID" value="CAB4873763.1"/>
    <property type="molecule type" value="Genomic_DNA"/>
</dbReference>
<keyword evidence="1" id="KW-0645">Protease</keyword>
<dbReference type="Gene3D" id="2.40.10.120">
    <property type="match status" value="1"/>
</dbReference>
<sequence>MRKIVISFLVGATLAGTIATAATNNLSGSIAGCVDKKSRVLTIPTNAKCPSGKIAIDIGGSTLDAKSIAGLVSPTVVTISVTGTTGTSTGSGSVYKSDDTYSYIVTNNHVVSAGATGGSITVEFTSGEEQSATIVGRDRMYDLAVIKIKKGNIPTISLANSAEVTVGDPVLAFGSPLGYSNTVTAGIVSALNRPVAAGSTGSESYVNAIQTDAAINQGNSGGPLVDAQGRMIGINSVIALVPGSPDTGNLGIGFAIPMNEAKRVIDEILATGKSTRPILGVGFDKTYTGVGARILEVYAGDPASDAGIPTGAIIRNIDGTKITTLDAAVVKIRSYAPGTTISVTCDIPSGGSKTFKVKLGTADAVE</sequence>
<dbReference type="PANTHER" id="PTHR43343">
    <property type="entry name" value="PEPTIDASE S12"/>
    <property type="match status" value="1"/>
</dbReference>
<evidence type="ECO:0000256" key="1">
    <source>
        <dbReference type="ARBA" id="ARBA00022670"/>
    </source>
</evidence>
<dbReference type="PRINTS" id="PR00834">
    <property type="entry name" value="PROTEASES2C"/>
</dbReference>
<dbReference type="InterPro" id="IPR036034">
    <property type="entry name" value="PDZ_sf"/>
</dbReference>
<dbReference type="PANTHER" id="PTHR43343:SF3">
    <property type="entry name" value="PROTEASE DO-LIKE 8, CHLOROPLASTIC"/>
    <property type="match status" value="1"/>
</dbReference>
<dbReference type="Pfam" id="PF13365">
    <property type="entry name" value="Trypsin_2"/>
    <property type="match status" value="1"/>
</dbReference>
<proteinExistence type="predicted"/>
<organism evidence="4">
    <name type="scientific">freshwater metagenome</name>
    <dbReference type="NCBI Taxonomy" id="449393"/>
    <lineage>
        <taxon>unclassified sequences</taxon>
        <taxon>metagenomes</taxon>
        <taxon>ecological metagenomes</taxon>
    </lineage>
</organism>
<dbReference type="AlphaFoldDB" id="A0A6J7E1Z3"/>
<reference evidence="4" key="1">
    <citation type="submission" date="2020-05" db="EMBL/GenBank/DDBJ databases">
        <authorList>
            <person name="Chiriac C."/>
            <person name="Salcher M."/>
            <person name="Ghai R."/>
            <person name="Kavagutti S V."/>
        </authorList>
    </citation>
    <scope>NUCLEOTIDE SEQUENCE</scope>
</reference>
<keyword evidence="2" id="KW-0378">Hydrolase</keyword>
<dbReference type="GO" id="GO:0006508">
    <property type="term" value="P:proteolysis"/>
    <property type="evidence" value="ECO:0007669"/>
    <property type="project" value="UniProtKB-KW"/>
</dbReference>
<dbReference type="SUPFAM" id="SSF50494">
    <property type="entry name" value="Trypsin-like serine proteases"/>
    <property type="match status" value="1"/>
</dbReference>
<dbReference type="InterPro" id="IPR001478">
    <property type="entry name" value="PDZ"/>
</dbReference>
<dbReference type="InterPro" id="IPR051201">
    <property type="entry name" value="Chloro_Bact_Ser_Proteases"/>
</dbReference>
<evidence type="ECO:0000256" key="2">
    <source>
        <dbReference type="ARBA" id="ARBA00022801"/>
    </source>
</evidence>
<accession>A0A6J7E1Z3</accession>
<evidence type="ECO:0000259" key="3">
    <source>
        <dbReference type="Pfam" id="PF13180"/>
    </source>
</evidence>
<dbReference type="Pfam" id="PF13180">
    <property type="entry name" value="PDZ_2"/>
    <property type="match status" value="1"/>
</dbReference>
<dbReference type="Gene3D" id="2.30.42.10">
    <property type="match status" value="1"/>
</dbReference>
<dbReference type="PROSITE" id="PS51257">
    <property type="entry name" value="PROKAR_LIPOPROTEIN"/>
    <property type="match status" value="1"/>
</dbReference>
<name>A0A6J7E1Z3_9ZZZZ</name>
<feature type="domain" description="PDZ" evidence="3">
    <location>
        <begin position="277"/>
        <end position="344"/>
    </location>
</feature>
<evidence type="ECO:0000313" key="4">
    <source>
        <dbReference type="EMBL" id="CAB4873763.1"/>
    </source>
</evidence>